<dbReference type="Proteomes" id="UP000239560">
    <property type="component" value="Unassembled WGS sequence"/>
</dbReference>
<feature type="compositionally biased region" description="Low complexity" evidence="1">
    <location>
        <begin position="40"/>
        <end position="65"/>
    </location>
</feature>
<protein>
    <submittedName>
        <fullName evidence="2">Uncharacterized protein</fullName>
    </submittedName>
</protein>
<accession>A0A2T0AIP7</accession>
<feature type="compositionally biased region" description="Polar residues" evidence="1">
    <location>
        <begin position="129"/>
        <end position="154"/>
    </location>
</feature>
<feature type="region of interest" description="Disordered" evidence="1">
    <location>
        <begin position="1"/>
        <end position="76"/>
    </location>
</feature>
<name>A0A2T0AIP7_RHOTO</name>
<evidence type="ECO:0000313" key="3">
    <source>
        <dbReference type="Proteomes" id="UP000239560"/>
    </source>
</evidence>
<feature type="compositionally biased region" description="Low complexity" evidence="1">
    <location>
        <begin position="200"/>
        <end position="214"/>
    </location>
</feature>
<dbReference type="OrthoDB" id="2533178at2759"/>
<proteinExistence type="predicted"/>
<feature type="region of interest" description="Disordered" evidence="1">
    <location>
        <begin position="129"/>
        <end position="173"/>
    </location>
</feature>
<evidence type="ECO:0000256" key="1">
    <source>
        <dbReference type="SAM" id="MobiDB-lite"/>
    </source>
</evidence>
<comment type="caution">
    <text evidence="2">The sequence shown here is derived from an EMBL/GenBank/DDBJ whole genome shotgun (WGS) entry which is preliminary data.</text>
</comment>
<evidence type="ECO:0000313" key="2">
    <source>
        <dbReference type="EMBL" id="PRQ77830.1"/>
    </source>
</evidence>
<organism evidence="2 3">
    <name type="scientific">Rhodotorula toruloides</name>
    <name type="common">Yeast</name>
    <name type="synonym">Rhodosporidium toruloides</name>
    <dbReference type="NCBI Taxonomy" id="5286"/>
    <lineage>
        <taxon>Eukaryota</taxon>
        <taxon>Fungi</taxon>
        <taxon>Dikarya</taxon>
        <taxon>Basidiomycota</taxon>
        <taxon>Pucciniomycotina</taxon>
        <taxon>Microbotryomycetes</taxon>
        <taxon>Sporidiobolales</taxon>
        <taxon>Sporidiobolaceae</taxon>
        <taxon>Rhodotorula</taxon>
    </lineage>
</organism>
<feature type="region of interest" description="Disordered" evidence="1">
    <location>
        <begin position="197"/>
        <end position="229"/>
    </location>
</feature>
<dbReference type="AlphaFoldDB" id="A0A2T0AIP7"/>
<feature type="compositionally biased region" description="Polar residues" evidence="1">
    <location>
        <begin position="23"/>
        <end position="33"/>
    </location>
</feature>
<gene>
    <name evidence="2" type="ORF">AAT19DRAFT_8898</name>
</gene>
<reference evidence="2 3" key="1">
    <citation type="journal article" date="2018" name="Elife">
        <title>Functional genomics of lipid metabolism in the oleaginous yeast Rhodosporidium toruloides.</title>
        <authorList>
            <person name="Coradetti S.T."/>
            <person name="Pinel D."/>
            <person name="Geiselman G."/>
            <person name="Ito M."/>
            <person name="Mondo S."/>
            <person name="Reilly M.C."/>
            <person name="Cheng Y.F."/>
            <person name="Bauer S."/>
            <person name="Grigoriev I."/>
            <person name="Gladden J.M."/>
            <person name="Simmons B.A."/>
            <person name="Brem R."/>
            <person name="Arkin A.P."/>
            <person name="Skerker J.M."/>
        </authorList>
    </citation>
    <scope>NUCLEOTIDE SEQUENCE [LARGE SCALE GENOMIC DNA]</scope>
    <source>
        <strain evidence="2 3">NBRC 0880</strain>
    </source>
</reference>
<dbReference type="EMBL" id="LCTV02000001">
    <property type="protein sequence ID" value="PRQ77830.1"/>
    <property type="molecule type" value="Genomic_DNA"/>
</dbReference>
<sequence length="229" mass="23986">MATVAAIPIPMPISPRDDRHTPILSTIDPSFSPGSLHLQPYTKPSTSPSNTSPIGSFSSSGTSSPQLAVPMGSRNEKVPYDGPGTAVYVRQPTRAQLVSLAVVLRRARAPATTSWLTLSSLVPLSGRTTACSARPTGPTTTKIRAASPSSTLTARNADRGGSTSTRRQVRTKRVARPRLAAASCSFGSARRFSPAIYRTSSSSKPPSLSPVVPSTARSRFEEGAGLVSL</sequence>